<protein>
    <submittedName>
        <fullName evidence="2">GDP/UDP-N,N'-diacetylbacillosamine 2-epimerase (Hydrolysing)</fullName>
    </submittedName>
</protein>
<dbReference type="GO" id="GO:0004553">
    <property type="term" value="F:hydrolase activity, hydrolyzing O-glycosyl compounds"/>
    <property type="evidence" value="ECO:0007669"/>
    <property type="project" value="InterPro"/>
</dbReference>
<keyword evidence="3" id="KW-1185">Reference proteome</keyword>
<dbReference type="GO" id="GO:0006047">
    <property type="term" value="P:UDP-N-acetylglucosamine metabolic process"/>
    <property type="evidence" value="ECO:0007669"/>
    <property type="project" value="InterPro"/>
</dbReference>
<dbReference type="OrthoDB" id="9803238at2"/>
<evidence type="ECO:0000259" key="1">
    <source>
        <dbReference type="Pfam" id="PF02350"/>
    </source>
</evidence>
<dbReference type="RefSeq" id="WP_132130594.1">
    <property type="nucleotide sequence ID" value="NZ_CP042432.1"/>
</dbReference>
<dbReference type="InterPro" id="IPR003331">
    <property type="entry name" value="UDP_GlcNAc_Epimerase_2_dom"/>
</dbReference>
<feature type="domain" description="UDP-N-acetylglucosamine 2-epimerase" evidence="1">
    <location>
        <begin position="21"/>
        <end position="363"/>
    </location>
</feature>
<evidence type="ECO:0000313" key="2">
    <source>
        <dbReference type="EMBL" id="TCS84836.1"/>
    </source>
</evidence>
<dbReference type="PANTHER" id="PTHR43174:SF3">
    <property type="entry name" value="UDP-N-ACETYLGLUCOSAMINE 2-EPIMERASE"/>
    <property type="match status" value="1"/>
</dbReference>
<proteinExistence type="predicted"/>
<dbReference type="PANTHER" id="PTHR43174">
    <property type="entry name" value="UDP-N-ACETYLGLUCOSAMINE 2-EPIMERASE"/>
    <property type="match status" value="1"/>
</dbReference>
<dbReference type="NCBIfam" id="TIGR03568">
    <property type="entry name" value="NeuC_NnaA"/>
    <property type="match status" value="1"/>
</dbReference>
<comment type="caution">
    <text evidence="2">The sequence shown here is derived from an EMBL/GenBank/DDBJ whole genome shotgun (WGS) entry which is preliminary data.</text>
</comment>
<accession>A0A4R3KL98</accession>
<dbReference type="InterPro" id="IPR020004">
    <property type="entry name" value="UDP-GlcNAc_Epase"/>
</dbReference>
<evidence type="ECO:0000313" key="3">
    <source>
        <dbReference type="Proteomes" id="UP000295807"/>
    </source>
</evidence>
<dbReference type="EMBL" id="SMAD01000017">
    <property type="protein sequence ID" value="TCS84836.1"/>
    <property type="molecule type" value="Genomic_DNA"/>
</dbReference>
<dbReference type="Proteomes" id="UP000295807">
    <property type="component" value="Unassembled WGS sequence"/>
</dbReference>
<sequence length="370" mass="41466">MKVGVLTSSRADFGIYSSLLKRIQEDSFFDLEIIAFGTHLSKFHGYTVEQIVEARFPKIYKIASLLTNDDEHSISTAYGLTALKFSDFWADHMYDWVLCLGDRFEMAAAVQAGIPYDVNFAHLHGGETTLGAIDNIYRHQITLAAKLHFPATQLFAERIIDITGNKKGINVVGSLSIDEIGNLNIPDEDEFRNRYNIQGDFILITFHPETVSPERNRANAKEMYKALKMLSKNMKLVITMPNADTYGTIFRANLLQLKNEEADQVILIETFGKLNYFAAMRYCTFLLGNTSSGIIEAASFGKYVINVGDRQKGRAQSGNVVNTSFDAKEINHAALSLLPKGRFAGVNIYYRPGTARAILESLKNFNNEEL</sequence>
<dbReference type="AlphaFoldDB" id="A0A4R3KL98"/>
<reference evidence="2 3" key="1">
    <citation type="submission" date="2019-03" db="EMBL/GenBank/DDBJ databases">
        <title>Genomic Encyclopedia of Type Strains, Phase IV (KMG-IV): sequencing the most valuable type-strain genomes for metagenomic binning, comparative biology and taxonomic classification.</title>
        <authorList>
            <person name="Goeker M."/>
        </authorList>
    </citation>
    <scope>NUCLEOTIDE SEQUENCE [LARGE SCALE GENOMIC DNA]</scope>
    <source>
        <strain evidence="2 3">DSM 21100</strain>
    </source>
</reference>
<organism evidence="2 3">
    <name type="scientific">Anseongella ginsenosidimutans</name>
    <dbReference type="NCBI Taxonomy" id="496056"/>
    <lineage>
        <taxon>Bacteria</taxon>
        <taxon>Pseudomonadati</taxon>
        <taxon>Bacteroidota</taxon>
        <taxon>Sphingobacteriia</taxon>
        <taxon>Sphingobacteriales</taxon>
        <taxon>Sphingobacteriaceae</taxon>
        <taxon>Anseongella</taxon>
    </lineage>
</organism>
<dbReference type="Pfam" id="PF02350">
    <property type="entry name" value="Epimerase_2"/>
    <property type="match status" value="1"/>
</dbReference>
<dbReference type="InterPro" id="IPR029767">
    <property type="entry name" value="WecB-like"/>
</dbReference>
<dbReference type="Gene3D" id="3.40.50.2000">
    <property type="entry name" value="Glycogen Phosphorylase B"/>
    <property type="match status" value="2"/>
</dbReference>
<dbReference type="SUPFAM" id="SSF53756">
    <property type="entry name" value="UDP-Glycosyltransferase/glycogen phosphorylase"/>
    <property type="match status" value="1"/>
</dbReference>
<gene>
    <name evidence="2" type="ORF">EDD80_11714</name>
</gene>
<name>A0A4R3KL98_9SPHI</name>